<proteinExistence type="predicted"/>
<accession>A0A6J4M478</accession>
<gene>
    <name evidence="2" type="ORF">AVDCRST_MAG94-2722</name>
</gene>
<dbReference type="EMBL" id="CADCTY010000952">
    <property type="protein sequence ID" value="CAA9349475.1"/>
    <property type="molecule type" value="Genomic_DNA"/>
</dbReference>
<reference evidence="2" key="1">
    <citation type="submission" date="2020-02" db="EMBL/GenBank/DDBJ databases">
        <authorList>
            <person name="Meier V. D."/>
        </authorList>
    </citation>
    <scope>NUCLEOTIDE SEQUENCE</scope>
    <source>
        <strain evidence="2">AVDCRST_MAG94</strain>
    </source>
</reference>
<name>A0A6J4M478_9CYAN</name>
<evidence type="ECO:0000256" key="1">
    <source>
        <dbReference type="SAM" id="MobiDB-lite"/>
    </source>
</evidence>
<protein>
    <submittedName>
        <fullName evidence="2">Uncharacterized protein</fullName>
    </submittedName>
</protein>
<sequence>MVPFLMMSSEPQLEQRSYGSILEHGQGGNASDLLGNKG</sequence>
<feature type="region of interest" description="Disordered" evidence="1">
    <location>
        <begin position="18"/>
        <end position="38"/>
    </location>
</feature>
<organism evidence="2">
    <name type="scientific">uncultured Leptolyngbya sp</name>
    <dbReference type="NCBI Taxonomy" id="332963"/>
    <lineage>
        <taxon>Bacteria</taxon>
        <taxon>Bacillati</taxon>
        <taxon>Cyanobacteriota</taxon>
        <taxon>Cyanophyceae</taxon>
        <taxon>Leptolyngbyales</taxon>
        <taxon>Leptolyngbyaceae</taxon>
        <taxon>Leptolyngbya group</taxon>
        <taxon>Leptolyngbya</taxon>
        <taxon>environmental samples</taxon>
    </lineage>
</organism>
<evidence type="ECO:0000313" key="2">
    <source>
        <dbReference type="EMBL" id="CAA9349475.1"/>
    </source>
</evidence>
<dbReference type="AlphaFoldDB" id="A0A6J4M478"/>